<dbReference type="AlphaFoldDB" id="A3K6D1"/>
<evidence type="ECO:0000256" key="2">
    <source>
        <dbReference type="ARBA" id="ARBA00029447"/>
    </source>
</evidence>
<keyword evidence="5" id="KW-0812">Transmembrane</keyword>
<dbReference type="GO" id="GO:0007165">
    <property type="term" value="P:signal transduction"/>
    <property type="evidence" value="ECO:0007669"/>
    <property type="project" value="UniProtKB-KW"/>
</dbReference>
<dbReference type="CDD" id="cd11386">
    <property type="entry name" value="MCP_signal"/>
    <property type="match status" value="1"/>
</dbReference>
<proteinExistence type="inferred from homology"/>
<evidence type="ECO:0000313" key="8">
    <source>
        <dbReference type="EMBL" id="EBA07281.1"/>
    </source>
</evidence>
<dbReference type="PRINTS" id="PR00260">
    <property type="entry name" value="CHEMTRNSDUCR"/>
</dbReference>
<dbReference type="EMBL" id="AAYA01000010">
    <property type="protein sequence ID" value="EBA07281.1"/>
    <property type="molecule type" value="Genomic_DNA"/>
</dbReference>
<evidence type="ECO:0000256" key="1">
    <source>
        <dbReference type="ARBA" id="ARBA00022500"/>
    </source>
</evidence>
<sequence>MLLMVCGGLFLAFETQSRDSAVEAAQTRQSASLRVLVYEFADEFPGIEVELAEDGSIETVRWDGFAAPETHQLIDMAARISGETATLFEWVPEEGDFIRRTTNIVKPDGTRAVGTWLGKDNPVHARMMARQTYRGEAVILGNPYYTVYQPILDADDNVVGIFYVGVHSGAVAKEVAERMMLGIILSALAVGLGMVAMLGVIGWALRPVSHITARLETMAEGELEEPVPHTDRPDELGTTAQAVEKFRQQLKDARAAEARVAEVRDIQDRVVAAMRQGLETLSKRDLTARFAMDAMPPEYAPLRRDFDDGMKSLAEALQQADAVAANVRSAASEIGTTSDELARRVELQAATLMQSAEALNSLTSSSREIADNVEQANGLAARSRELSDESGQVVRDAIAAINRIEDASDKINQIITAIDDIAFQTNLLALNAGVEAARAGEAGKGFAVVASEVRGLAQTAANSAQEIKALILASGAEVSEGSRLVQKTGASLNEVQEQVESLGKLIANIAGAVRVQADGLADINEGVQRLEGATQENAAIVEELNAAGQSLNIEAEQLSDSMGMFHHGGPRHGAKSAEKPAATEPTPKPKPKPAAVVADSSGTWDDAAPQAPKRPAPEAPKVAVNEGRAHGGSGTPVATSQGWEEEF</sequence>
<feature type="domain" description="HAMP" evidence="7">
    <location>
        <begin position="265"/>
        <end position="318"/>
    </location>
</feature>
<dbReference type="InterPro" id="IPR003660">
    <property type="entry name" value="HAMP_dom"/>
</dbReference>
<feature type="domain" description="Methyl-accepting transducer" evidence="6">
    <location>
        <begin position="323"/>
        <end position="552"/>
    </location>
</feature>
<evidence type="ECO:0000256" key="5">
    <source>
        <dbReference type="SAM" id="Phobius"/>
    </source>
</evidence>
<evidence type="ECO:0000256" key="3">
    <source>
        <dbReference type="PROSITE-ProRule" id="PRU00284"/>
    </source>
</evidence>
<accession>A3K6D1</accession>
<dbReference type="InterPro" id="IPR033462">
    <property type="entry name" value="Cache_3-Cache_2"/>
</dbReference>
<dbReference type="Proteomes" id="UP000005713">
    <property type="component" value="Unassembled WGS sequence"/>
</dbReference>
<dbReference type="PROSITE" id="PS50885">
    <property type="entry name" value="HAMP"/>
    <property type="match status" value="2"/>
</dbReference>
<comment type="similarity">
    <text evidence="2">Belongs to the methyl-accepting chemotaxis (MCP) protein family.</text>
</comment>
<keyword evidence="3" id="KW-0807">Transducer</keyword>
<dbReference type="InterPro" id="IPR029151">
    <property type="entry name" value="Sensor-like_sf"/>
</dbReference>
<comment type="caution">
    <text evidence="8">The sequence shown here is derived from an EMBL/GenBank/DDBJ whole genome shotgun (WGS) entry which is preliminary data.</text>
</comment>
<dbReference type="InterPro" id="IPR004090">
    <property type="entry name" value="Chemotax_Me-accpt_rcpt"/>
</dbReference>
<evidence type="ECO:0000259" key="7">
    <source>
        <dbReference type="PROSITE" id="PS50885"/>
    </source>
</evidence>
<keyword evidence="5" id="KW-1133">Transmembrane helix</keyword>
<dbReference type="PANTHER" id="PTHR43531">
    <property type="entry name" value="PROTEIN ICFG"/>
    <property type="match status" value="1"/>
</dbReference>
<dbReference type="eggNOG" id="COG0840">
    <property type="taxonomic scope" value="Bacteria"/>
</dbReference>
<keyword evidence="1" id="KW-0145">Chemotaxis</keyword>
<feature type="transmembrane region" description="Helical" evidence="5">
    <location>
        <begin position="179"/>
        <end position="205"/>
    </location>
</feature>
<dbReference type="CDD" id="cd06225">
    <property type="entry name" value="HAMP"/>
    <property type="match status" value="1"/>
</dbReference>
<dbReference type="InterPro" id="IPR051310">
    <property type="entry name" value="MCP_chemotaxis"/>
</dbReference>
<dbReference type="SUPFAM" id="SSF58104">
    <property type="entry name" value="Methyl-accepting chemotaxis protein (MCP) signaling domain"/>
    <property type="match status" value="1"/>
</dbReference>
<dbReference type="SMART" id="SM00283">
    <property type="entry name" value="MA"/>
    <property type="match status" value="1"/>
</dbReference>
<name>A3K6D1_SAGS3</name>
<feature type="domain" description="HAMP" evidence="7">
    <location>
        <begin position="202"/>
        <end position="255"/>
    </location>
</feature>
<gene>
    <name evidence="8" type="ORF">SSE37_06579</name>
</gene>
<dbReference type="SUPFAM" id="SSF103190">
    <property type="entry name" value="Sensory domain-like"/>
    <property type="match status" value="1"/>
</dbReference>
<dbReference type="GO" id="GO:0006935">
    <property type="term" value="P:chemotaxis"/>
    <property type="evidence" value="ECO:0007669"/>
    <property type="project" value="UniProtKB-KW"/>
</dbReference>
<protein>
    <submittedName>
        <fullName evidence="8">Methyl-accepting chemotaxis sensory transducer</fullName>
    </submittedName>
</protein>
<evidence type="ECO:0000256" key="4">
    <source>
        <dbReference type="SAM" id="MobiDB-lite"/>
    </source>
</evidence>
<feature type="compositionally biased region" description="Polar residues" evidence="4">
    <location>
        <begin position="636"/>
        <end position="647"/>
    </location>
</feature>
<feature type="region of interest" description="Disordered" evidence="4">
    <location>
        <begin position="562"/>
        <end position="647"/>
    </location>
</feature>
<dbReference type="Gene3D" id="1.10.287.950">
    <property type="entry name" value="Methyl-accepting chemotaxis protein"/>
    <property type="match status" value="1"/>
</dbReference>
<dbReference type="Pfam" id="PF17201">
    <property type="entry name" value="Cache_3-Cache_2"/>
    <property type="match status" value="1"/>
</dbReference>
<dbReference type="SMART" id="SM00304">
    <property type="entry name" value="HAMP"/>
    <property type="match status" value="2"/>
</dbReference>
<dbReference type="GO" id="GO:0004888">
    <property type="term" value="F:transmembrane signaling receptor activity"/>
    <property type="evidence" value="ECO:0007669"/>
    <property type="project" value="InterPro"/>
</dbReference>
<keyword evidence="5" id="KW-0472">Membrane</keyword>
<keyword evidence="9" id="KW-1185">Reference proteome</keyword>
<reference evidence="8 9" key="1">
    <citation type="submission" date="2006-06" db="EMBL/GenBank/DDBJ databases">
        <authorList>
            <person name="Moran M.A."/>
            <person name="Ferriera S."/>
            <person name="Johnson J."/>
            <person name="Kravitz S."/>
            <person name="Beeson K."/>
            <person name="Sutton G."/>
            <person name="Rogers Y.-H."/>
            <person name="Friedman R."/>
            <person name="Frazier M."/>
            <person name="Venter J.C."/>
        </authorList>
    </citation>
    <scope>NUCLEOTIDE SEQUENCE [LARGE SCALE GENOMIC DNA]</scope>
    <source>
        <strain evidence="8 9">E-37</strain>
    </source>
</reference>
<dbReference type="PROSITE" id="PS50111">
    <property type="entry name" value="CHEMOTAXIS_TRANSDUC_2"/>
    <property type="match status" value="1"/>
</dbReference>
<dbReference type="InterPro" id="IPR004089">
    <property type="entry name" value="MCPsignal_dom"/>
</dbReference>
<evidence type="ECO:0000313" key="9">
    <source>
        <dbReference type="Proteomes" id="UP000005713"/>
    </source>
</evidence>
<organism evidence="8 9">
    <name type="scientific">Sagittula stellata (strain ATCC 700073 / DSM 11524 / E-37)</name>
    <dbReference type="NCBI Taxonomy" id="388399"/>
    <lineage>
        <taxon>Bacteria</taxon>
        <taxon>Pseudomonadati</taxon>
        <taxon>Pseudomonadota</taxon>
        <taxon>Alphaproteobacteria</taxon>
        <taxon>Rhodobacterales</taxon>
        <taxon>Roseobacteraceae</taxon>
        <taxon>Sagittula</taxon>
    </lineage>
</organism>
<dbReference type="Gene3D" id="1.10.8.500">
    <property type="entry name" value="HAMP domain in histidine kinase"/>
    <property type="match status" value="1"/>
</dbReference>
<evidence type="ECO:0000259" key="6">
    <source>
        <dbReference type="PROSITE" id="PS50111"/>
    </source>
</evidence>
<dbReference type="Pfam" id="PF00015">
    <property type="entry name" value="MCPsignal"/>
    <property type="match status" value="1"/>
</dbReference>
<dbReference type="Pfam" id="PF00672">
    <property type="entry name" value="HAMP"/>
    <property type="match status" value="1"/>
</dbReference>
<dbReference type="PANTHER" id="PTHR43531:SF11">
    <property type="entry name" value="METHYL-ACCEPTING CHEMOTAXIS PROTEIN 3"/>
    <property type="match status" value="1"/>
</dbReference>
<dbReference type="GO" id="GO:0016020">
    <property type="term" value="C:membrane"/>
    <property type="evidence" value="ECO:0007669"/>
    <property type="project" value="InterPro"/>
</dbReference>